<feature type="transmembrane region" description="Helical" evidence="3">
    <location>
        <begin position="221"/>
        <end position="239"/>
    </location>
</feature>
<dbReference type="NCBIfam" id="TIGR00254">
    <property type="entry name" value="GGDEF"/>
    <property type="match status" value="1"/>
</dbReference>
<name>A0A5B9E480_9BACT</name>
<dbReference type="Pfam" id="PF00990">
    <property type="entry name" value="GGDEF"/>
    <property type="match status" value="1"/>
</dbReference>
<feature type="transmembrane region" description="Helical" evidence="3">
    <location>
        <begin position="277"/>
        <end position="296"/>
    </location>
</feature>
<dbReference type="FunFam" id="3.30.70.270:FF:000001">
    <property type="entry name" value="Diguanylate cyclase domain protein"/>
    <property type="match status" value="1"/>
</dbReference>
<keyword evidence="6" id="KW-1185">Reference proteome</keyword>
<proteinExistence type="predicted"/>
<dbReference type="KEGG" id="talb:FTW19_00290"/>
<dbReference type="CDD" id="cd01949">
    <property type="entry name" value="GGDEF"/>
    <property type="match status" value="1"/>
</dbReference>
<feature type="transmembrane region" description="Helical" evidence="3">
    <location>
        <begin position="251"/>
        <end position="270"/>
    </location>
</feature>
<dbReference type="EC" id="2.7.7.65" evidence="1"/>
<feature type="transmembrane region" description="Helical" evidence="3">
    <location>
        <begin position="133"/>
        <end position="151"/>
    </location>
</feature>
<comment type="catalytic activity">
    <reaction evidence="2">
        <text>2 GTP = 3',3'-c-di-GMP + 2 diphosphate</text>
        <dbReference type="Rhea" id="RHEA:24898"/>
        <dbReference type="ChEBI" id="CHEBI:33019"/>
        <dbReference type="ChEBI" id="CHEBI:37565"/>
        <dbReference type="ChEBI" id="CHEBI:58805"/>
        <dbReference type="EC" id="2.7.7.65"/>
    </reaction>
</comment>
<dbReference type="PROSITE" id="PS50887">
    <property type="entry name" value="GGDEF"/>
    <property type="match status" value="1"/>
</dbReference>
<sequence length="523" mass="57861">MRAAGWQAPAQPRTTWLLSMGFQAFGLIPSLVSTSKLHWHIWTTRLSSAGYGKATAHQINCRPKRSDRAGGSHHMLFPNEEKPEYQNGFHGNGLPNWYWSDGPLRCYNLAVRDLRPHHQASFSGVAAPAMNTYNLLLINALTMLVYAAGLCSLHISYRRARGIWWFMVSCVAAGASSALIAGHGLFSRNLHLGLSMLLLPVSLWLRHTGFAEFLHVKTRHLWTNAVLVALYAGFLMWFVVLRNEPLRGFQLLSVILAIQTALSVEVLLRFGIEENRLLRILTSIVISLVALFRLLWQVVEIRSNVLGVSGESIAHAQWPVNMLFNAATIFCFVGIFVSQMGLDLREIASTDALTGALNRRALESQAAREMARCRRYGFPLSVVVLDLDYFKLLNDTHGHNAGDAALCLVVRDLQSALRGTDLLCRSGGEEFLILLPHTDNATALHLAERLRKRISQIVVPVENKKVGVTASLGVASWNGAAESWTTMVKRADAALYLAKNAGRNRVVTGEEHPSSAETSEQLA</sequence>
<reference evidence="5 6" key="1">
    <citation type="submission" date="2019-08" db="EMBL/GenBank/DDBJ databases">
        <title>Complete genome sequence of Terriglobus albidus strain ORNL.</title>
        <authorList>
            <person name="Podar M."/>
        </authorList>
    </citation>
    <scope>NUCLEOTIDE SEQUENCE [LARGE SCALE GENOMIC DNA]</scope>
    <source>
        <strain evidence="5 6">ORNL</strain>
    </source>
</reference>
<evidence type="ECO:0000256" key="2">
    <source>
        <dbReference type="ARBA" id="ARBA00034247"/>
    </source>
</evidence>
<dbReference type="InterPro" id="IPR043128">
    <property type="entry name" value="Rev_trsase/Diguanyl_cyclase"/>
</dbReference>
<feature type="domain" description="GGDEF" evidence="4">
    <location>
        <begin position="378"/>
        <end position="511"/>
    </location>
</feature>
<dbReference type="InterPro" id="IPR050469">
    <property type="entry name" value="Diguanylate_Cyclase"/>
</dbReference>
<keyword evidence="3" id="KW-1133">Transmembrane helix</keyword>
<protein>
    <recommendedName>
        <fullName evidence="1">diguanylate cyclase</fullName>
        <ecNumber evidence="1">2.7.7.65</ecNumber>
    </recommendedName>
</protein>
<dbReference type="AlphaFoldDB" id="A0A5B9E480"/>
<dbReference type="GO" id="GO:0052621">
    <property type="term" value="F:diguanylate cyclase activity"/>
    <property type="evidence" value="ECO:0007669"/>
    <property type="project" value="UniProtKB-EC"/>
</dbReference>
<dbReference type="Proteomes" id="UP000321820">
    <property type="component" value="Chromosome"/>
</dbReference>
<accession>A0A5B9E480</accession>
<dbReference type="SUPFAM" id="SSF55073">
    <property type="entry name" value="Nucleotide cyclase"/>
    <property type="match status" value="1"/>
</dbReference>
<feature type="transmembrane region" description="Helical" evidence="3">
    <location>
        <begin position="192"/>
        <end position="209"/>
    </location>
</feature>
<feature type="transmembrane region" description="Helical" evidence="3">
    <location>
        <begin position="163"/>
        <end position="186"/>
    </location>
</feature>
<evidence type="ECO:0000256" key="3">
    <source>
        <dbReference type="SAM" id="Phobius"/>
    </source>
</evidence>
<gene>
    <name evidence="5" type="ORF">FTW19_00290</name>
</gene>
<dbReference type="SMART" id="SM00267">
    <property type="entry name" value="GGDEF"/>
    <property type="match status" value="1"/>
</dbReference>
<dbReference type="Gene3D" id="3.30.70.270">
    <property type="match status" value="1"/>
</dbReference>
<evidence type="ECO:0000256" key="1">
    <source>
        <dbReference type="ARBA" id="ARBA00012528"/>
    </source>
</evidence>
<dbReference type="PANTHER" id="PTHR45138:SF9">
    <property type="entry name" value="DIGUANYLATE CYCLASE DGCM-RELATED"/>
    <property type="match status" value="1"/>
</dbReference>
<dbReference type="InterPro" id="IPR000160">
    <property type="entry name" value="GGDEF_dom"/>
</dbReference>
<keyword evidence="3" id="KW-0472">Membrane</keyword>
<evidence type="ECO:0000313" key="5">
    <source>
        <dbReference type="EMBL" id="QEE26579.1"/>
    </source>
</evidence>
<dbReference type="OrthoDB" id="115048at2"/>
<evidence type="ECO:0000259" key="4">
    <source>
        <dbReference type="PROSITE" id="PS50887"/>
    </source>
</evidence>
<dbReference type="PANTHER" id="PTHR45138">
    <property type="entry name" value="REGULATORY COMPONENTS OF SENSORY TRANSDUCTION SYSTEM"/>
    <property type="match status" value="1"/>
</dbReference>
<feature type="transmembrane region" description="Helical" evidence="3">
    <location>
        <begin position="316"/>
        <end position="337"/>
    </location>
</feature>
<dbReference type="InterPro" id="IPR029787">
    <property type="entry name" value="Nucleotide_cyclase"/>
</dbReference>
<evidence type="ECO:0000313" key="6">
    <source>
        <dbReference type="Proteomes" id="UP000321820"/>
    </source>
</evidence>
<keyword evidence="3" id="KW-0812">Transmembrane</keyword>
<organism evidence="5 6">
    <name type="scientific">Terriglobus albidus</name>
    <dbReference type="NCBI Taxonomy" id="1592106"/>
    <lineage>
        <taxon>Bacteria</taxon>
        <taxon>Pseudomonadati</taxon>
        <taxon>Acidobacteriota</taxon>
        <taxon>Terriglobia</taxon>
        <taxon>Terriglobales</taxon>
        <taxon>Acidobacteriaceae</taxon>
        <taxon>Terriglobus</taxon>
    </lineage>
</organism>
<dbReference type="EMBL" id="CP042806">
    <property type="protein sequence ID" value="QEE26579.1"/>
    <property type="molecule type" value="Genomic_DNA"/>
</dbReference>